<feature type="region of interest" description="Disordered" evidence="1">
    <location>
        <begin position="66"/>
        <end position="101"/>
    </location>
</feature>
<dbReference type="Proteomes" id="UP000230431">
    <property type="component" value="Unassembled WGS sequence"/>
</dbReference>
<feature type="region of interest" description="Disordered" evidence="1">
    <location>
        <begin position="32"/>
        <end position="53"/>
    </location>
</feature>
<reference evidence="2 3" key="1">
    <citation type="submission" date="2017-09" db="EMBL/GenBank/DDBJ databases">
        <title>Depth-based differentiation of microbial function through sediment-hosted aquifers and enrichment of novel symbionts in the deep terrestrial subsurface.</title>
        <authorList>
            <person name="Probst A.J."/>
            <person name="Ladd B."/>
            <person name="Jarett J.K."/>
            <person name="Geller-Mcgrath D.E."/>
            <person name="Sieber C.M."/>
            <person name="Emerson J.B."/>
            <person name="Anantharaman K."/>
            <person name="Thomas B.C."/>
            <person name="Malmstrom R."/>
            <person name="Stieglmeier M."/>
            <person name="Klingl A."/>
            <person name="Woyke T."/>
            <person name="Ryan C.M."/>
            <person name="Banfield J.F."/>
        </authorList>
    </citation>
    <scope>NUCLEOTIDE SEQUENCE [LARGE SCALE GENOMIC DNA]</scope>
    <source>
        <strain evidence="2">CG10_big_fil_rev_8_21_14_0_10_49_38</strain>
    </source>
</reference>
<sequence length="1069" mass="113148">MVPRTKNHYLILIFCFGLIFSLLFGGTTYAQGEGGGESDPVGARLENDDRQTETEAQHLTELQRQDEQACEAEAGGGGSPLGGGGNPIGGGGALGDDTGFALGDEDTTRAALAEAGWTVNNQADCGGLTFTQYAQANGGQRCTSVAGLPQHTIDRLDSLRDQVGANSGLFVLTGGTEAGHATHGAGNNIADLGLNNPSLNQYITSNADAVTTNRRGERVYSLGGDQYTRESDHWHVNFGGSATQSAGQALAPTSKAGWAGIWQQVQLALRPVVEAASFGHLLDFGDSLINLNTTSNDQLNQMIAGLDELSLNQLFTGSGGSAINGILNRLDFNTLNQTVGRLNANSFNNVMALVTNDTFSNISPLLIEDSFNEILGGLNRNTLNRMIGNFTDGNLSTIFSTIGGDEISDILGGLTGGTANDLLGRLGQGAINNIFGGLGDFQIDNLIDGLGPESLNRVFTTLGGSTLNGVLEGLGGSTMESILPLLGNSGLTNMFSNGLPDVLNTALQGVSPEILGPVLNSLPSGVLNAVSGIPAISAVLGNVPGLGAATGLLGGGLYVPVVEQKGQLMTHTESIDTTTQEVRDLSIQICTYLKQIARIQASFETSRAEDAAVSRVARTELDKYLLAVTDLIKKGYTDNAGNQGGPLFVVNTRLYWQESALEGENLARLAIKASNNPDKDEILNSLSNNDLSIEPSITSEQIQLLQQRPSAKNGNQGVARAADNIPILSSLIIKPFKKAVAFVSGGRLMAKSDDPDSTATNESAEKYWDAWKQLIEPRNNRFGMYLIAQDLVNQKRQEAVEIAKHETLAAQDFLPVRECGEWIEIQGQPKVCKVWATKTPGTIIEESGASALNSPLGWYLNADSKGEVVKGDEPNAGNLTDFLNPDTGSGGAPGPGQVEPDEIPEEIQTLRSDAGPQGSGSGTEDSENNSNETGSNDLGGMDWNNLISLVDGLFSQDEPNQADNDLLQRIIDFLSGIANNQDPMVNFKKKDRSDNEILLYWFAPNAKTCVSNNDWLNNSEEIIRAKGVSLTQKGSVRLAPPSTGATYKITCTNDKGSVEKTVTIPATTQ</sequence>
<comment type="caution">
    <text evidence="2">The sequence shown here is derived from an EMBL/GenBank/DDBJ whole genome shotgun (WGS) entry which is preliminary data.</text>
</comment>
<dbReference type="AlphaFoldDB" id="A0A2H0RGU1"/>
<feature type="region of interest" description="Disordered" evidence="1">
    <location>
        <begin position="869"/>
        <end position="941"/>
    </location>
</feature>
<feature type="compositionally biased region" description="Gly residues" evidence="1">
    <location>
        <begin position="74"/>
        <end position="94"/>
    </location>
</feature>
<accession>A0A2H0RGU1</accession>
<protein>
    <submittedName>
        <fullName evidence="2">Uncharacterized protein</fullName>
    </submittedName>
</protein>
<gene>
    <name evidence="2" type="ORF">COV08_03640</name>
</gene>
<evidence type="ECO:0000256" key="1">
    <source>
        <dbReference type="SAM" id="MobiDB-lite"/>
    </source>
</evidence>
<proteinExistence type="predicted"/>
<organism evidence="2 3">
    <name type="scientific">Candidatus Vogelbacteria bacterium CG10_big_fil_rev_8_21_14_0_10_49_38</name>
    <dbReference type="NCBI Taxonomy" id="1975043"/>
    <lineage>
        <taxon>Bacteria</taxon>
        <taxon>Candidatus Vogeliibacteriota</taxon>
    </lineage>
</organism>
<evidence type="ECO:0000313" key="2">
    <source>
        <dbReference type="EMBL" id="PIR45728.1"/>
    </source>
</evidence>
<evidence type="ECO:0000313" key="3">
    <source>
        <dbReference type="Proteomes" id="UP000230431"/>
    </source>
</evidence>
<dbReference type="EMBL" id="PCYK01000030">
    <property type="protein sequence ID" value="PIR45728.1"/>
    <property type="molecule type" value="Genomic_DNA"/>
</dbReference>
<name>A0A2H0RGU1_9BACT</name>